<dbReference type="GO" id="GO:0046872">
    <property type="term" value="F:metal ion binding"/>
    <property type="evidence" value="ECO:0007669"/>
    <property type="project" value="UniProtKB-KW"/>
</dbReference>
<dbReference type="InterPro" id="IPR008979">
    <property type="entry name" value="Galactose-bd-like_sf"/>
</dbReference>
<evidence type="ECO:0000256" key="4">
    <source>
        <dbReference type="ARBA" id="ARBA00022723"/>
    </source>
</evidence>
<dbReference type="InterPro" id="IPR006585">
    <property type="entry name" value="FTP1"/>
</dbReference>
<evidence type="ECO:0000256" key="7">
    <source>
        <dbReference type="ARBA" id="ARBA00023157"/>
    </source>
</evidence>
<dbReference type="Proteomes" id="UP000694701">
    <property type="component" value="Unplaced"/>
</dbReference>
<evidence type="ECO:0000256" key="3">
    <source>
        <dbReference type="ARBA" id="ARBA00011233"/>
    </source>
</evidence>
<reference evidence="9" key="1">
    <citation type="submission" date="2025-08" db="UniProtKB">
        <authorList>
            <consortium name="Ensembl"/>
        </authorList>
    </citation>
    <scope>IDENTIFICATION</scope>
</reference>
<dbReference type="Gene3D" id="2.60.120.260">
    <property type="entry name" value="Galactose-binding domain-like"/>
    <property type="match status" value="2"/>
</dbReference>
<accession>A0A8C2BU05</accession>
<dbReference type="Pfam" id="PF22633">
    <property type="entry name" value="F5_F8_type_C_2"/>
    <property type="match status" value="2"/>
</dbReference>
<dbReference type="SUPFAM" id="SSF49785">
    <property type="entry name" value="Galactose-binding domain-like"/>
    <property type="match status" value="2"/>
</dbReference>
<dbReference type="GO" id="GO:0001868">
    <property type="term" value="P:regulation of complement activation, lectin pathway"/>
    <property type="evidence" value="ECO:0007669"/>
    <property type="project" value="UniProtKB-ARBA"/>
</dbReference>
<evidence type="ECO:0000256" key="2">
    <source>
        <dbReference type="ARBA" id="ARBA00010147"/>
    </source>
</evidence>
<protein>
    <recommendedName>
        <fullName evidence="8">Fucolectin tachylectin-4 pentraxin-1 domain-containing protein</fullName>
    </recommendedName>
</protein>
<evidence type="ECO:0000256" key="5">
    <source>
        <dbReference type="ARBA" id="ARBA00022734"/>
    </source>
</evidence>
<dbReference type="Ensembl" id="ENSCCRT00020002811.1">
    <property type="protein sequence ID" value="ENSCCRP00020002398.1"/>
    <property type="gene ID" value="ENSCCRG00020001447.1"/>
</dbReference>
<keyword evidence="5" id="KW-0430">Lectin</keyword>
<evidence type="ECO:0000256" key="6">
    <source>
        <dbReference type="ARBA" id="ARBA00022837"/>
    </source>
</evidence>
<dbReference type="AlphaFoldDB" id="A0A8C2BU05"/>
<dbReference type="InterPro" id="IPR051941">
    <property type="entry name" value="BG_Antigen-Binding_Lectin"/>
</dbReference>
<comment type="function">
    <text evidence="1">Acts as a defensive agent. Recognizes blood group fucosylated oligosaccharides including A, B, H and Lewis B-type antigens. Does not recognize Lewis A antigen and has low affinity for monovalent haptens.</text>
</comment>
<organism evidence="9 10">
    <name type="scientific">Cyprinus carpio</name>
    <name type="common">Common carp</name>
    <dbReference type="NCBI Taxonomy" id="7962"/>
    <lineage>
        <taxon>Eukaryota</taxon>
        <taxon>Metazoa</taxon>
        <taxon>Chordata</taxon>
        <taxon>Craniata</taxon>
        <taxon>Vertebrata</taxon>
        <taxon>Euteleostomi</taxon>
        <taxon>Actinopterygii</taxon>
        <taxon>Neopterygii</taxon>
        <taxon>Teleostei</taxon>
        <taxon>Ostariophysi</taxon>
        <taxon>Cypriniformes</taxon>
        <taxon>Cyprinidae</taxon>
        <taxon>Cyprininae</taxon>
        <taxon>Cyprinus</taxon>
    </lineage>
</organism>
<dbReference type="GO" id="GO:0010185">
    <property type="term" value="P:regulation of cellular defense response"/>
    <property type="evidence" value="ECO:0007669"/>
    <property type="project" value="UniProtKB-ARBA"/>
</dbReference>
<evidence type="ECO:0000259" key="8">
    <source>
        <dbReference type="SMART" id="SM00607"/>
    </source>
</evidence>
<dbReference type="GO" id="GO:0042806">
    <property type="term" value="F:fucose binding"/>
    <property type="evidence" value="ECO:0007669"/>
    <property type="project" value="UniProtKB-ARBA"/>
</dbReference>
<dbReference type="PANTHER" id="PTHR45713">
    <property type="entry name" value="FTP DOMAIN-CONTAINING PROTEIN"/>
    <property type="match status" value="1"/>
</dbReference>
<sequence length="335" mass="37044">MILEVILNFTQLDISNKTQVYINKKNQFKLQNTKHHSVFLILRLFLSSMNVATWGTADLSILYQDWYAQNALDGSIYTCSSTPWQTDPWWKLDLMKTYSVNRVTITSKPDCTSCESWLNGAEIRVGNVSLNVSSNPVCAVISTIPTGATYSYSCHGMEGRYIIVNNPGTSKCVTPCEVGVYSPVGNLATGRNVTQSSTNGSWITEQAIDLDPGFKQPSSTCSSTNVQTNPYWRVDLSYIYRVSRVVITNRLDCCPERINGAEIRIGNSLENNGNNNPICAVISSIPAGVSSTYICNDMEGRYVNLIIPGDSRILTLCEVEVYGEGVIKQGKSSYK</sequence>
<evidence type="ECO:0000256" key="1">
    <source>
        <dbReference type="ARBA" id="ARBA00002219"/>
    </source>
</evidence>
<dbReference type="PANTHER" id="PTHR45713:SF11">
    <property type="entry name" value="FUCOLECTIN TACHYLECTIN-4 PENTRAXIN-1 DOMAIN-CONTAINING PROTEIN"/>
    <property type="match status" value="1"/>
</dbReference>
<proteinExistence type="inferred from homology"/>
<name>A0A8C2BU05_CYPCA</name>
<feature type="domain" description="Fucolectin tachylectin-4 pentraxin-1" evidence="8">
    <location>
        <begin position="186"/>
        <end position="328"/>
    </location>
</feature>
<evidence type="ECO:0000313" key="10">
    <source>
        <dbReference type="Proteomes" id="UP000694701"/>
    </source>
</evidence>
<dbReference type="SMART" id="SM00607">
    <property type="entry name" value="FTP"/>
    <property type="match status" value="2"/>
</dbReference>
<evidence type="ECO:0000313" key="9">
    <source>
        <dbReference type="Ensembl" id="ENSCCRP00020002398.1"/>
    </source>
</evidence>
<comment type="similarity">
    <text evidence="2">Belongs to the fucolectin family.</text>
</comment>
<keyword evidence="4" id="KW-0479">Metal-binding</keyword>
<keyword evidence="7" id="KW-1015">Disulfide bond</keyword>
<feature type="domain" description="Fucolectin tachylectin-4 pentraxin-1" evidence="8">
    <location>
        <begin position="48"/>
        <end position="185"/>
    </location>
</feature>
<keyword evidence="6" id="KW-0106">Calcium</keyword>
<comment type="subunit">
    <text evidence="3">Homotrimer.</text>
</comment>